<evidence type="ECO:0000259" key="1">
    <source>
        <dbReference type="PROSITE" id="PS50181"/>
    </source>
</evidence>
<sequence length="113" mass="12946">MSTFKTLGSLLHVSRSIPTKKKARHSPSSSTIKSLPHYLLLEVVSRVVLHSFYDILNAKLICKYFLNVAKDDYVFQHVSMDKFPLVPWIFSEESSLFINRFLENGNLEALGED</sequence>
<evidence type="ECO:0000313" key="3">
    <source>
        <dbReference type="Proteomes" id="UP000187406"/>
    </source>
</evidence>
<dbReference type="InterPro" id="IPR001810">
    <property type="entry name" value="F-box_dom"/>
</dbReference>
<dbReference type="OrthoDB" id="1865546at2759"/>
<name>A0A1Q3C495_CEPFO</name>
<dbReference type="Gene3D" id="1.20.1280.50">
    <property type="match status" value="1"/>
</dbReference>
<dbReference type="PROSITE" id="PS50181">
    <property type="entry name" value="FBOX"/>
    <property type="match status" value="1"/>
</dbReference>
<accession>A0A1Q3C495</accession>
<dbReference type="STRING" id="3775.A0A1Q3C495"/>
<reference evidence="3" key="1">
    <citation type="submission" date="2016-04" db="EMBL/GenBank/DDBJ databases">
        <title>Cephalotus genome sequencing.</title>
        <authorList>
            <person name="Fukushima K."/>
            <person name="Hasebe M."/>
            <person name="Fang X."/>
        </authorList>
    </citation>
    <scope>NUCLEOTIDE SEQUENCE [LARGE SCALE GENOMIC DNA]</scope>
    <source>
        <strain evidence="3">cv. St1</strain>
    </source>
</reference>
<dbReference type="PANTHER" id="PTHR33784">
    <property type="entry name" value="OS05G0482100 PROTEIN"/>
    <property type="match status" value="1"/>
</dbReference>
<keyword evidence="3" id="KW-1185">Reference proteome</keyword>
<dbReference type="InterPro" id="IPR036047">
    <property type="entry name" value="F-box-like_dom_sf"/>
</dbReference>
<dbReference type="EMBL" id="BDDD01001285">
    <property type="protein sequence ID" value="GAV74898.1"/>
    <property type="molecule type" value="Genomic_DNA"/>
</dbReference>
<dbReference type="SUPFAM" id="SSF81383">
    <property type="entry name" value="F-box domain"/>
    <property type="match status" value="1"/>
</dbReference>
<proteinExistence type="predicted"/>
<dbReference type="PANTHER" id="PTHR33784:SF10">
    <property type="entry name" value="F-BOX PROTEIN"/>
    <property type="match status" value="1"/>
</dbReference>
<dbReference type="AlphaFoldDB" id="A0A1Q3C495"/>
<organism evidence="2 3">
    <name type="scientific">Cephalotus follicularis</name>
    <name type="common">Albany pitcher plant</name>
    <dbReference type="NCBI Taxonomy" id="3775"/>
    <lineage>
        <taxon>Eukaryota</taxon>
        <taxon>Viridiplantae</taxon>
        <taxon>Streptophyta</taxon>
        <taxon>Embryophyta</taxon>
        <taxon>Tracheophyta</taxon>
        <taxon>Spermatophyta</taxon>
        <taxon>Magnoliopsida</taxon>
        <taxon>eudicotyledons</taxon>
        <taxon>Gunneridae</taxon>
        <taxon>Pentapetalae</taxon>
        <taxon>rosids</taxon>
        <taxon>fabids</taxon>
        <taxon>Oxalidales</taxon>
        <taxon>Cephalotaceae</taxon>
        <taxon>Cephalotus</taxon>
    </lineage>
</organism>
<dbReference type="InterPro" id="IPR040338">
    <property type="entry name" value="At1g67623-like"/>
</dbReference>
<dbReference type="Proteomes" id="UP000187406">
    <property type="component" value="Unassembled WGS sequence"/>
</dbReference>
<comment type="caution">
    <text evidence="2">The sequence shown here is derived from an EMBL/GenBank/DDBJ whole genome shotgun (WGS) entry which is preliminary data.</text>
</comment>
<protein>
    <recommendedName>
        <fullName evidence="1">F-box domain-containing protein</fullName>
    </recommendedName>
</protein>
<feature type="domain" description="F-box" evidence="1">
    <location>
        <begin position="29"/>
        <end position="78"/>
    </location>
</feature>
<dbReference type="InParanoid" id="A0A1Q3C495"/>
<evidence type="ECO:0000313" key="2">
    <source>
        <dbReference type="EMBL" id="GAV74898.1"/>
    </source>
</evidence>
<gene>
    <name evidence="2" type="ORF">CFOL_v3_18378</name>
</gene>